<keyword evidence="2" id="KW-0732">Signal</keyword>
<accession>A0A517R5G1</accession>
<proteinExistence type="predicted"/>
<dbReference type="OrthoDB" id="260154at2"/>
<dbReference type="Proteomes" id="UP000317318">
    <property type="component" value="Chromosome"/>
</dbReference>
<organism evidence="3 4">
    <name type="scientific">Stratiformator vulcanicus</name>
    <dbReference type="NCBI Taxonomy" id="2527980"/>
    <lineage>
        <taxon>Bacteria</taxon>
        <taxon>Pseudomonadati</taxon>
        <taxon>Planctomycetota</taxon>
        <taxon>Planctomycetia</taxon>
        <taxon>Planctomycetales</taxon>
        <taxon>Planctomycetaceae</taxon>
        <taxon>Stratiformator</taxon>
    </lineage>
</organism>
<feature type="region of interest" description="Disordered" evidence="1">
    <location>
        <begin position="275"/>
        <end position="300"/>
    </location>
</feature>
<evidence type="ECO:0000313" key="3">
    <source>
        <dbReference type="EMBL" id="QDT39136.1"/>
    </source>
</evidence>
<dbReference type="RefSeq" id="WP_145365301.1">
    <property type="nucleotide sequence ID" value="NZ_CP036268.1"/>
</dbReference>
<name>A0A517R5G1_9PLAN</name>
<dbReference type="AlphaFoldDB" id="A0A517R5G1"/>
<feature type="chain" id="PRO_5021728379" description="Peptidase MA-like domain-containing protein" evidence="2">
    <location>
        <begin position="26"/>
        <end position="376"/>
    </location>
</feature>
<feature type="compositionally biased region" description="Polar residues" evidence="1">
    <location>
        <begin position="275"/>
        <end position="291"/>
    </location>
</feature>
<dbReference type="EMBL" id="CP036268">
    <property type="protein sequence ID" value="QDT39136.1"/>
    <property type="molecule type" value="Genomic_DNA"/>
</dbReference>
<dbReference type="KEGG" id="svp:Pan189_35390"/>
<reference evidence="3 4" key="1">
    <citation type="submission" date="2019-02" db="EMBL/GenBank/DDBJ databases">
        <title>Deep-cultivation of Planctomycetes and their phenomic and genomic characterization uncovers novel biology.</title>
        <authorList>
            <person name="Wiegand S."/>
            <person name="Jogler M."/>
            <person name="Boedeker C."/>
            <person name="Pinto D."/>
            <person name="Vollmers J."/>
            <person name="Rivas-Marin E."/>
            <person name="Kohn T."/>
            <person name="Peeters S.H."/>
            <person name="Heuer A."/>
            <person name="Rast P."/>
            <person name="Oberbeckmann S."/>
            <person name="Bunk B."/>
            <person name="Jeske O."/>
            <person name="Meyerdierks A."/>
            <person name="Storesund J.E."/>
            <person name="Kallscheuer N."/>
            <person name="Luecker S."/>
            <person name="Lage O.M."/>
            <person name="Pohl T."/>
            <person name="Merkel B.J."/>
            <person name="Hornburger P."/>
            <person name="Mueller R.-W."/>
            <person name="Bruemmer F."/>
            <person name="Labrenz M."/>
            <person name="Spormann A.M."/>
            <person name="Op den Camp H."/>
            <person name="Overmann J."/>
            <person name="Amann R."/>
            <person name="Jetten M.S.M."/>
            <person name="Mascher T."/>
            <person name="Medema M.H."/>
            <person name="Devos D.P."/>
            <person name="Kaster A.-K."/>
            <person name="Ovreas L."/>
            <person name="Rohde M."/>
            <person name="Galperin M.Y."/>
            <person name="Jogler C."/>
        </authorList>
    </citation>
    <scope>NUCLEOTIDE SEQUENCE [LARGE SCALE GENOMIC DNA]</scope>
    <source>
        <strain evidence="3 4">Pan189</strain>
    </source>
</reference>
<keyword evidence="4" id="KW-1185">Reference proteome</keyword>
<evidence type="ECO:0000256" key="2">
    <source>
        <dbReference type="SAM" id="SignalP"/>
    </source>
</evidence>
<protein>
    <recommendedName>
        <fullName evidence="5">Peptidase MA-like domain-containing protein</fullName>
    </recommendedName>
</protein>
<evidence type="ECO:0000256" key="1">
    <source>
        <dbReference type="SAM" id="MobiDB-lite"/>
    </source>
</evidence>
<gene>
    <name evidence="3" type="ORF">Pan189_35390</name>
</gene>
<evidence type="ECO:0008006" key="5">
    <source>
        <dbReference type="Google" id="ProtNLM"/>
    </source>
</evidence>
<evidence type="ECO:0000313" key="4">
    <source>
        <dbReference type="Proteomes" id="UP000317318"/>
    </source>
</evidence>
<feature type="region of interest" description="Disordered" evidence="1">
    <location>
        <begin position="313"/>
        <end position="334"/>
    </location>
</feature>
<sequence length="376" mass="41131" precursor="true">MEARWIRFALALAALLSLAAAPANAASYRSPNFVVTAPTAEFAQEVGMTAEQWRSRLAKEWLGKELPKWSRPCPISVKVGQIGAGGATSFSFDRGHVFGWRMQVQGTAERILDSVIPHEVSHTIFATHFRRPLPRWADEGAATLAEHPSEKRRQEMTLRQVWKTERRIPLNQLIGMKEYPTDMRDVMTLYAEGYSLANFLVQAGGKARYLEFLEDAFDGGWDQALGKHYNLRGVAALERRWDSWVLAGSPELQPGTMVAANDHQQQPTGVAVASADTSAPSGMTIRSQSPDAETPGAEDLGRPVTSISVQENMAAARAEPQPPRGGTPSLVARPKPLDSFVSYEEIRSAVALAEAAGLLSDRQAAEVLNNSSRTPE</sequence>
<feature type="signal peptide" evidence="2">
    <location>
        <begin position="1"/>
        <end position="25"/>
    </location>
</feature>